<dbReference type="GO" id="GO:0016705">
    <property type="term" value="F:oxidoreductase activity, acting on paired donors, with incorporation or reduction of molecular oxygen"/>
    <property type="evidence" value="ECO:0007669"/>
    <property type="project" value="InterPro"/>
</dbReference>
<dbReference type="FunFam" id="1.10.630.10:FF:000018">
    <property type="entry name" value="Cytochrome P450 monooxygenase"/>
    <property type="match status" value="1"/>
</dbReference>
<dbReference type="PRINTS" id="PR00359">
    <property type="entry name" value="BP450"/>
</dbReference>
<keyword evidence="6 7" id="KW-0503">Monooxygenase</keyword>
<dbReference type="SUPFAM" id="SSF48264">
    <property type="entry name" value="Cytochrome P450"/>
    <property type="match status" value="1"/>
</dbReference>
<accession>A0A268NXH2</accession>
<evidence type="ECO:0000256" key="6">
    <source>
        <dbReference type="ARBA" id="ARBA00023033"/>
    </source>
</evidence>
<dbReference type="AlphaFoldDB" id="A0A268NXH2"/>
<dbReference type="GO" id="GO:0020037">
    <property type="term" value="F:heme binding"/>
    <property type="evidence" value="ECO:0007669"/>
    <property type="project" value="InterPro"/>
</dbReference>
<evidence type="ECO:0000256" key="3">
    <source>
        <dbReference type="ARBA" id="ARBA00022723"/>
    </source>
</evidence>
<reference evidence="8 9" key="1">
    <citation type="submission" date="2017-07" db="EMBL/GenBank/DDBJ databases">
        <title>Isolation and whole genome analysis of endospore-forming bacteria from heroin.</title>
        <authorList>
            <person name="Kalinowski J."/>
            <person name="Ahrens B."/>
            <person name="Al-Dilaimi A."/>
            <person name="Winkler A."/>
            <person name="Wibberg D."/>
            <person name="Schleenbecker U."/>
            <person name="Ruckert C."/>
            <person name="Wolfel R."/>
            <person name="Grass G."/>
        </authorList>
    </citation>
    <scope>NUCLEOTIDE SEQUENCE [LARGE SCALE GENOMIC DNA]</scope>
    <source>
        <strain evidence="8 9">7539</strain>
    </source>
</reference>
<keyword evidence="5 7" id="KW-0408">Iron</keyword>
<dbReference type="Gene3D" id="1.10.630.10">
    <property type="entry name" value="Cytochrome P450"/>
    <property type="match status" value="1"/>
</dbReference>
<comment type="caution">
    <text evidence="8">The sequence shown here is derived from an EMBL/GenBank/DDBJ whole genome shotgun (WGS) entry which is preliminary data.</text>
</comment>
<dbReference type="PRINTS" id="PR00385">
    <property type="entry name" value="P450"/>
</dbReference>
<sequence>MKPTSSEPIDLFSDQFHQQPYTYYKDIREQTGFAKVMLPYGIPAWMAFHYDVAEAVLKDERFIKDARTVFPDEVSDEQMLPISKSMLFVDPPDHKRLRGLIQKGFTPKRISRLKGRIDAIAMEQARRIKQKKRFDLVEEYAFPIPIIVICELLGIPDSDRDKFQYWSKLIVDLDNDGYGESSTVQEGMDDFLAYLQALIHARRQDPREDLLSDLIRAEEDGDRLTTNELYGVVMLLIVAGHETTVNLIANGMLALLMHPDQLTLLKNDDQLIPQAVEELLRYNSPVEFSTDRWARESFSFMGKDIKKGDFVIVSLASANHDEALVEHPDKLDITREKSPHLSFGKGIHYCLGAPLARLEAESAIRVLLEECPDIRLGAEPAELAWRQSLIIRGLENLPVETG</sequence>
<evidence type="ECO:0000313" key="8">
    <source>
        <dbReference type="EMBL" id="PAE87949.1"/>
    </source>
</evidence>
<organism evidence="8 9">
    <name type="scientific">Shouchella clausii</name>
    <name type="common">Alkalihalobacillus clausii</name>
    <dbReference type="NCBI Taxonomy" id="79880"/>
    <lineage>
        <taxon>Bacteria</taxon>
        <taxon>Bacillati</taxon>
        <taxon>Bacillota</taxon>
        <taxon>Bacilli</taxon>
        <taxon>Bacillales</taxon>
        <taxon>Bacillaceae</taxon>
        <taxon>Shouchella</taxon>
    </lineage>
</organism>
<keyword evidence="3 7" id="KW-0479">Metal-binding</keyword>
<gene>
    <name evidence="8" type="ORF">CHH72_15910</name>
</gene>
<dbReference type="InterPro" id="IPR001128">
    <property type="entry name" value="Cyt_P450"/>
</dbReference>
<comment type="similarity">
    <text evidence="1 7">Belongs to the cytochrome P450 family.</text>
</comment>
<evidence type="ECO:0000256" key="7">
    <source>
        <dbReference type="RuleBase" id="RU000461"/>
    </source>
</evidence>
<dbReference type="GO" id="GO:0005506">
    <property type="term" value="F:iron ion binding"/>
    <property type="evidence" value="ECO:0007669"/>
    <property type="project" value="InterPro"/>
</dbReference>
<evidence type="ECO:0000256" key="4">
    <source>
        <dbReference type="ARBA" id="ARBA00023002"/>
    </source>
</evidence>
<protein>
    <submittedName>
        <fullName evidence="8">Cytochrome P450</fullName>
    </submittedName>
</protein>
<evidence type="ECO:0000256" key="2">
    <source>
        <dbReference type="ARBA" id="ARBA00022617"/>
    </source>
</evidence>
<dbReference type="InterPro" id="IPR002397">
    <property type="entry name" value="Cyt_P450_B"/>
</dbReference>
<keyword evidence="2 7" id="KW-0349">Heme</keyword>
<dbReference type="RefSeq" id="WP_095294799.1">
    <property type="nucleotide sequence ID" value="NZ_BOQS01000004.1"/>
</dbReference>
<dbReference type="GO" id="GO:0004497">
    <property type="term" value="F:monooxygenase activity"/>
    <property type="evidence" value="ECO:0007669"/>
    <property type="project" value="UniProtKB-KW"/>
</dbReference>
<keyword evidence="4 7" id="KW-0560">Oxidoreductase</keyword>
<dbReference type="CDD" id="cd11029">
    <property type="entry name" value="CYP107-like"/>
    <property type="match status" value="1"/>
</dbReference>
<proteinExistence type="inferred from homology"/>
<dbReference type="InterPro" id="IPR036396">
    <property type="entry name" value="Cyt_P450_sf"/>
</dbReference>
<name>A0A268NXH2_SHOCL</name>
<evidence type="ECO:0000256" key="1">
    <source>
        <dbReference type="ARBA" id="ARBA00010617"/>
    </source>
</evidence>
<dbReference type="PANTHER" id="PTHR46696:SF1">
    <property type="entry name" value="CYTOCHROME P450 YJIB-RELATED"/>
    <property type="match status" value="1"/>
</dbReference>
<dbReference type="Pfam" id="PF00067">
    <property type="entry name" value="p450"/>
    <property type="match status" value="1"/>
</dbReference>
<dbReference type="Proteomes" id="UP000216207">
    <property type="component" value="Unassembled WGS sequence"/>
</dbReference>
<evidence type="ECO:0000256" key="5">
    <source>
        <dbReference type="ARBA" id="ARBA00023004"/>
    </source>
</evidence>
<dbReference type="PROSITE" id="PS00086">
    <property type="entry name" value="CYTOCHROME_P450"/>
    <property type="match status" value="1"/>
</dbReference>
<evidence type="ECO:0000313" key="9">
    <source>
        <dbReference type="Proteomes" id="UP000216207"/>
    </source>
</evidence>
<dbReference type="InterPro" id="IPR017972">
    <property type="entry name" value="Cyt_P450_CS"/>
</dbReference>
<dbReference type="EMBL" id="NPCC01000025">
    <property type="protein sequence ID" value="PAE87949.1"/>
    <property type="molecule type" value="Genomic_DNA"/>
</dbReference>
<dbReference type="PANTHER" id="PTHR46696">
    <property type="entry name" value="P450, PUTATIVE (EUROFUNG)-RELATED"/>
    <property type="match status" value="1"/>
</dbReference>